<feature type="signal peptide" evidence="1">
    <location>
        <begin position="1"/>
        <end position="19"/>
    </location>
</feature>
<proteinExistence type="predicted"/>
<keyword evidence="3" id="KW-1185">Reference proteome</keyword>
<evidence type="ECO:0000313" key="3">
    <source>
        <dbReference type="Proteomes" id="UP001596230"/>
    </source>
</evidence>
<dbReference type="Proteomes" id="UP001596230">
    <property type="component" value="Unassembled WGS sequence"/>
</dbReference>
<keyword evidence="1" id="KW-0732">Signal</keyword>
<accession>A0ABW1VYQ0</accession>
<evidence type="ECO:0000313" key="2">
    <source>
        <dbReference type="EMBL" id="MFC6378620.1"/>
    </source>
</evidence>
<organism evidence="2 3">
    <name type="scientific">Tatumella terrea</name>
    <dbReference type="NCBI Taxonomy" id="419007"/>
    <lineage>
        <taxon>Bacteria</taxon>
        <taxon>Pseudomonadati</taxon>
        <taxon>Pseudomonadota</taxon>
        <taxon>Gammaproteobacteria</taxon>
        <taxon>Enterobacterales</taxon>
        <taxon>Erwiniaceae</taxon>
        <taxon>Tatumella</taxon>
    </lineage>
</organism>
<name>A0ABW1VYQ0_9GAMM</name>
<gene>
    <name evidence="2" type="ORF">ACFP9W_11115</name>
</gene>
<sequence length="154" mass="16978">MILRAVILITCALSASCMANSEVWNAYIRKVSNADRFTLRELPTRVKSIGDQLDDEHALQLANAIGHALLKDPVNVLKATDVIETYPDELQQRFGTSLICAIPLQAEGTAAQIERYFSQAEPVLIKAGATAAVCLEDMRAIMDEFRQEVASTKR</sequence>
<dbReference type="EMBL" id="JBHSUB010000011">
    <property type="protein sequence ID" value="MFC6378620.1"/>
    <property type="molecule type" value="Genomic_DNA"/>
</dbReference>
<protein>
    <submittedName>
        <fullName evidence="2">Uncharacterized protein</fullName>
    </submittedName>
</protein>
<reference evidence="3" key="1">
    <citation type="journal article" date="2019" name="Int. J. Syst. Evol. Microbiol.">
        <title>The Global Catalogue of Microorganisms (GCM) 10K type strain sequencing project: providing services to taxonomists for standard genome sequencing and annotation.</title>
        <authorList>
            <consortium name="The Broad Institute Genomics Platform"/>
            <consortium name="The Broad Institute Genome Sequencing Center for Infectious Disease"/>
            <person name="Wu L."/>
            <person name="Ma J."/>
        </authorList>
    </citation>
    <scope>NUCLEOTIDE SEQUENCE [LARGE SCALE GENOMIC DNA]</scope>
    <source>
        <strain evidence="3">CGMCC 1.18518</strain>
    </source>
</reference>
<comment type="caution">
    <text evidence="2">The sequence shown here is derived from an EMBL/GenBank/DDBJ whole genome shotgun (WGS) entry which is preliminary data.</text>
</comment>
<dbReference type="RefSeq" id="WP_385951202.1">
    <property type="nucleotide sequence ID" value="NZ_JBHSUB010000011.1"/>
</dbReference>
<evidence type="ECO:0000256" key="1">
    <source>
        <dbReference type="SAM" id="SignalP"/>
    </source>
</evidence>
<dbReference type="PROSITE" id="PS51257">
    <property type="entry name" value="PROKAR_LIPOPROTEIN"/>
    <property type="match status" value="1"/>
</dbReference>
<feature type="chain" id="PRO_5045810843" evidence="1">
    <location>
        <begin position="20"/>
        <end position="154"/>
    </location>
</feature>